<evidence type="ECO:0000256" key="5">
    <source>
        <dbReference type="ARBA" id="ARBA00022691"/>
    </source>
</evidence>
<dbReference type="GO" id="GO:0005694">
    <property type="term" value="C:chromosome"/>
    <property type="evidence" value="ECO:0007669"/>
    <property type="project" value="UniProtKB-SubCell"/>
</dbReference>
<feature type="domain" description="SET" evidence="6">
    <location>
        <begin position="27"/>
        <end position="133"/>
    </location>
</feature>
<dbReference type="Pfam" id="PF00856">
    <property type="entry name" value="SET"/>
    <property type="match status" value="1"/>
</dbReference>
<dbReference type="eggNOG" id="COG2940">
    <property type="taxonomic scope" value="Bacteria"/>
</dbReference>
<dbReference type="Proteomes" id="UP000002207">
    <property type="component" value="Chromosome"/>
</dbReference>
<evidence type="ECO:0000259" key="7">
    <source>
        <dbReference type="PROSITE" id="PS50868"/>
    </source>
</evidence>
<feature type="domain" description="Post-SET" evidence="7">
    <location>
        <begin position="140"/>
        <end position="156"/>
    </location>
</feature>
<evidence type="ECO:0000256" key="4">
    <source>
        <dbReference type="ARBA" id="ARBA00022679"/>
    </source>
</evidence>
<dbReference type="SUPFAM" id="SSF82199">
    <property type="entry name" value="SET domain"/>
    <property type="match status" value="1"/>
</dbReference>
<accession>C1F8N9</accession>
<dbReference type="PROSITE" id="PS50280">
    <property type="entry name" value="SET"/>
    <property type="match status" value="1"/>
</dbReference>
<dbReference type="InterPro" id="IPR001214">
    <property type="entry name" value="SET_dom"/>
</dbReference>
<dbReference type="GO" id="GO:0008168">
    <property type="term" value="F:methyltransferase activity"/>
    <property type="evidence" value="ECO:0007669"/>
    <property type="project" value="UniProtKB-KW"/>
</dbReference>
<proteinExistence type="predicted"/>
<dbReference type="EMBL" id="CP001472">
    <property type="protein sequence ID" value="ACO34249.1"/>
    <property type="molecule type" value="Genomic_DNA"/>
</dbReference>
<dbReference type="InParanoid" id="C1F8N9"/>
<evidence type="ECO:0000313" key="9">
    <source>
        <dbReference type="Proteomes" id="UP000002207"/>
    </source>
</evidence>
<organism evidence="8 9">
    <name type="scientific">Acidobacterium capsulatum (strain ATCC 51196 / DSM 11244 / BCRC 80197 / JCM 7670 / NBRC 15755 / NCIMB 13165 / 161)</name>
    <dbReference type="NCBI Taxonomy" id="240015"/>
    <lineage>
        <taxon>Bacteria</taxon>
        <taxon>Pseudomonadati</taxon>
        <taxon>Acidobacteriota</taxon>
        <taxon>Terriglobia</taxon>
        <taxon>Terriglobales</taxon>
        <taxon>Acidobacteriaceae</taxon>
        <taxon>Acidobacterium</taxon>
    </lineage>
</organism>
<dbReference type="AlphaFoldDB" id="C1F8N9"/>
<keyword evidence="4" id="KW-0808">Transferase</keyword>
<evidence type="ECO:0000256" key="1">
    <source>
        <dbReference type="ARBA" id="ARBA00004286"/>
    </source>
</evidence>
<keyword evidence="2" id="KW-0158">Chromosome</keyword>
<dbReference type="InterPro" id="IPR003616">
    <property type="entry name" value="Post-SET_dom"/>
</dbReference>
<dbReference type="Gene3D" id="2.170.270.10">
    <property type="entry name" value="SET domain"/>
    <property type="match status" value="1"/>
</dbReference>
<dbReference type="STRING" id="240015.ACP_0167"/>
<keyword evidence="5" id="KW-0949">S-adenosyl-L-methionine</keyword>
<evidence type="ECO:0000256" key="3">
    <source>
        <dbReference type="ARBA" id="ARBA00022603"/>
    </source>
</evidence>
<dbReference type="SMART" id="SM00317">
    <property type="entry name" value="SET"/>
    <property type="match status" value="1"/>
</dbReference>
<evidence type="ECO:0000313" key="8">
    <source>
        <dbReference type="EMBL" id="ACO34249.1"/>
    </source>
</evidence>
<dbReference type="GO" id="GO:0032259">
    <property type="term" value="P:methylation"/>
    <property type="evidence" value="ECO:0007669"/>
    <property type="project" value="UniProtKB-KW"/>
</dbReference>
<name>C1F8N9_ACIC5</name>
<keyword evidence="9" id="KW-1185">Reference proteome</keyword>
<dbReference type="HOGENOM" id="CLU_133810_0_0_0"/>
<dbReference type="InterPro" id="IPR046341">
    <property type="entry name" value="SET_dom_sf"/>
</dbReference>
<evidence type="ECO:0000259" key="6">
    <source>
        <dbReference type="PROSITE" id="PS50280"/>
    </source>
</evidence>
<dbReference type="InterPro" id="IPR050777">
    <property type="entry name" value="SET2_Histone-Lys_MeTrsfase"/>
</dbReference>
<evidence type="ECO:0000256" key="2">
    <source>
        <dbReference type="ARBA" id="ARBA00022454"/>
    </source>
</evidence>
<dbReference type="PANTHER" id="PTHR22884">
    <property type="entry name" value="SET DOMAIN PROTEINS"/>
    <property type="match status" value="1"/>
</dbReference>
<dbReference type="KEGG" id="aca:ACP_0167"/>
<protein>
    <submittedName>
        <fullName evidence="8">SET domain protein</fullName>
    </submittedName>
</protein>
<gene>
    <name evidence="8" type="ordered locus">ACP_0167</name>
</gene>
<comment type="subcellular location">
    <subcellularLocation>
        <location evidence="1">Chromosome</location>
    </subcellularLocation>
</comment>
<dbReference type="PROSITE" id="PS50868">
    <property type="entry name" value="POST_SET"/>
    <property type="match status" value="1"/>
</dbReference>
<reference evidence="8 9" key="1">
    <citation type="journal article" date="2009" name="Appl. Environ. Microbiol.">
        <title>Three genomes from the phylum Acidobacteria provide insight into the lifestyles of these microorganisms in soils.</title>
        <authorList>
            <person name="Ward N.L."/>
            <person name="Challacombe J.F."/>
            <person name="Janssen P.H."/>
            <person name="Henrissat B."/>
            <person name="Coutinho P.M."/>
            <person name="Wu M."/>
            <person name="Xie G."/>
            <person name="Haft D.H."/>
            <person name="Sait M."/>
            <person name="Badger J."/>
            <person name="Barabote R.D."/>
            <person name="Bradley B."/>
            <person name="Brettin T.S."/>
            <person name="Brinkac L.M."/>
            <person name="Bruce D."/>
            <person name="Creasy T."/>
            <person name="Daugherty S.C."/>
            <person name="Davidsen T.M."/>
            <person name="DeBoy R.T."/>
            <person name="Detter J.C."/>
            <person name="Dodson R.J."/>
            <person name="Durkin A.S."/>
            <person name="Ganapathy A."/>
            <person name="Gwinn-Giglio M."/>
            <person name="Han C.S."/>
            <person name="Khouri H."/>
            <person name="Kiss H."/>
            <person name="Kothari S.P."/>
            <person name="Madupu R."/>
            <person name="Nelson K.E."/>
            <person name="Nelson W.C."/>
            <person name="Paulsen I."/>
            <person name="Penn K."/>
            <person name="Ren Q."/>
            <person name="Rosovitz M.J."/>
            <person name="Selengut J.D."/>
            <person name="Shrivastava S."/>
            <person name="Sullivan S.A."/>
            <person name="Tapia R."/>
            <person name="Thompson L.S."/>
            <person name="Watkins K.L."/>
            <person name="Yang Q."/>
            <person name="Yu C."/>
            <person name="Zafar N."/>
            <person name="Zhou L."/>
            <person name="Kuske C.R."/>
        </authorList>
    </citation>
    <scope>NUCLEOTIDE SEQUENCE [LARGE SCALE GENOMIC DNA]</scope>
    <source>
        <strain evidence="9">ATCC 51196 / DSM 11244 / BCRC 80197 / JCM 7670 / NBRC 15755 / NCIMB 13165 / 161</strain>
    </source>
</reference>
<keyword evidence="3" id="KW-0489">Methyltransferase</keyword>
<sequence length="176" mass="19913">MLLFDAKTRTKRRSFQEDFPVYSLQLMGLIIRSSSIHAAGCYTTTPIRKGARVVEYTGPRITKEAADAKYENSPTTYLFGVGNGDEVIDGHGTAMFLNHCCDPNCETGEVKGRVWIKAIRDIAAGEELTYDYHLYDGDEDEARCNCGKPKCRGTMYAPEEMERRRKEARKAARRKN</sequence>